<dbReference type="Proteomes" id="UP000000271">
    <property type="component" value="Chromosome"/>
</dbReference>
<evidence type="ECO:0000313" key="3">
    <source>
        <dbReference type="Proteomes" id="UP000000271"/>
    </source>
</evidence>
<proteinExistence type="predicted"/>
<feature type="transmembrane region" description="Helical" evidence="1">
    <location>
        <begin position="23"/>
        <end position="45"/>
    </location>
</feature>
<dbReference type="KEGG" id="bse:Bsel_0888"/>
<dbReference type="HOGENOM" id="CLU_2969785_0_0_9"/>
<accession>D6XZN7</accession>
<reference evidence="2" key="1">
    <citation type="submission" date="2009-10" db="EMBL/GenBank/DDBJ databases">
        <title>Complete sequence of Bacillus selenitireducens MLS10.</title>
        <authorList>
            <consortium name="US DOE Joint Genome Institute"/>
            <person name="Lucas S."/>
            <person name="Copeland A."/>
            <person name="Lapidus A."/>
            <person name="Glavina del Rio T."/>
            <person name="Dalin E."/>
            <person name="Tice H."/>
            <person name="Bruce D."/>
            <person name="Goodwin L."/>
            <person name="Pitluck S."/>
            <person name="Sims D."/>
            <person name="Brettin T."/>
            <person name="Detter J.C."/>
            <person name="Han C."/>
            <person name="Larimer F."/>
            <person name="Land M."/>
            <person name="Hauser L."/>
            <person name="Kyrpides N."/>
            <person name="Ovchinnikova G."/>
            <person name="Stolz J."/>
        </authorList>
    </citation>
    <scope>NUCLEOTIDE SEQUENCE [LARGE SCALE GENOMIC DNA]</scope>
    <source>
        <strain evidence="2">MLS10</strain>
    </source>
</reference>
<evidence type="ECO:0000256" key="1">
    <source>
        <dbReference type="SAM" id="Phobius"/>
    </source>
</evidence>
<keyword evidence="1" id="KW-0472">Membrane</keyword>
<keyword evidence="1" id="KW-0812">Transmembrane</keyword>
<dbReference type="AlphaFoldDB" id="D6XZN7"/>
<dbReference type="EMBL" id="CP001791">
    <property type="protein sequence ID" value="ADH98411.1"/>
    <property type="molecule type" value="Genomic_DNA"/>
</dbReference>
<sequence length="58" mass="6853">MRQSKVLLEETNEHKNKYKFTNLLVKLFMTICIIAAFAGFIYFSWQAGQSGADWFFRL</sequence>
<protein>
    <submittedName>
        <fullName evidence="2">Uncharacterized protein</fullName>
    </submittedName>
</protein>
<keyword evidence="1" id="KW-1133">Transmembrane helix</keyword>
<organism evidence="2 3">
    <name type="scientific">Bacillus selenitireducens (strain ATCC 700615 / DSM 15326 / MLS10)</name>
    <dbReference type="NCBI Taxonomy" id="439292"/>
    <lineage>
        <taxon>Bacteria</taxon>
        <taxon>Bacillati</taxon>
        <taxon>Bacillota</taxon>
        <taxon>Bacilli</taxon>
        <taxon>Bacillales</taxon>
        <taxon>Bacillaceae</taxon>
        <taxon>Salisediminibacterium</taxon>
    </lineage>
</organism>
<gene>
    <name evidence="2" type="ordered locus">Bsel_0888</name>
</gene>
<name>D6XZN7_BACIE</name>
<evidence type="ECO:0000313" key="2">
    <source>
        <dbReference type="EMBL" id="ADH98411.1"/>
    </source>
</evidence>
<keyword evidence="3" id="KW-1185">Reference proteome</keyword>